<sequence>MPTSALVAAAAESVINKILSLDEDSETRLKPLRGARLTAFVSPLPYGITLSFSDRIDVLTEQGTFEEAVASIGPKDCCIKTSLQTLPELKETSQLTRLIQQKALVLEGELNVAQQVSALFQQLDIDVEEILAQKTNDVVAHQTVKTVNAVHEKTMKALASMGRVLGNAMVEEKQLAAHKLAVMHFSDEVNELRDRAENADARLRQLEAKIKQD</sequence>
<comment type="function">
    <text evidence="1">Required for ubiquinone (coenzyme Q) biosynthesis. Binds hydrophobic ubiquinone biosynthetic intermediates via its SCP2 domain and is essential for the stability of the Ubi complex. May constitute a docking platform where Ubi enzymes assemble and access their SCP2-bound polyprenyl substrates.</text>
</comment>
<dbReference type="RefSeq" id="WP_105932215.1">
    <property type="nucleotide sequence ID" value="NZ_PVNO01000029.1"/>
</dbReference>
<dbReference type="InterPro" id="IPR003033">
    <property type="entry name" value="SCP2_sterol-bd_dom"/>
</dbReference>
<feature type="domain" description="SCP2" evidence="3">
    <location>
        <begin position="15"/>
        <end position="121"/>
    </location>
</feature>
<evidence type="ECO:0000313" key="5">
    <source>
        <dbReference type="Proteomes" id="UP000239539"/>
    </source>
</evidence>
<evidence type="ECO:0000259" key="3">
    <source>
        <dbReference type="Pfam" id="PF02036"/>
    </source>
</evidence>
<dbReference type="PANTHER" id="PTHR38693:SF1">
    <property type="entry name" value="UBIQUINONE BIOSYNTHESIS ACCESSORY FACTOR UBIJ"/>
    <property type="match status" value="1"/>
</dbReference>
<reference evidence="5" key="1">
    <citation type="journal article" date="2020" name="Int. J. Syst. Evol. Microbiol.">
        <title>Alteromonas alba sp. nov., a marine bacterium isolated from the seawater of the West Pacific Ocean.</title>
        <authorList>
            <person name="Sun C."/>
            <person name="Wu Y.-H."/>
            <person name="Xamxidin M."/>
            <person name="Cheng H."/>
            <person name="Xu X.-W."/>
        </authorList>
    </citation>
    <scope>NUCLEOTIDE SEQUENCE [LARGE SCALE GENOMIC DNA]</scope>
    <source>
        <strain evidence="5">9a2</strain>
    </source>
</reference>
<keyword evidence="1" id="KW-0831">Ubiquinone biosynthesis</keyword>
<name>A0ABX5CMK4_9ALTE</name>
<dbReference type="InterPro" id="IPR038989">
    <property type="entry name" value="UbiJ"/>
</dbReference>
<protein>
    <recommendedName>
        <fullName evidence="1">Ubiquinone biosynthesis accessory factor UbiJ</fullName>
    </recommendedName>
</protein>
<organism evidence="4 5">
    <name type="scientific">Alteromonas gracilis</name>
    <dbReference type="NCBI Taxonomy" id="1479524"/>
    <lineage>
        <taxon>Bacteria</taxon>
        <taxon>Pseudomonadati</taxon>
        <taxon>Pseudomonadota</taxon>
        <taxon>Gammaproteobacteria</taxon>
        <taxon>Alteromonadales</taxon>
        <taxon>Alteromonadaceae</taxon>
        <taxon>Alteromonas/Salinimonas group</taxon>
        <taxon>Alteromonas</taxon>
    </lineage>
</organism>
<keyword evidence="2" id="KW-0175">Coiled coil</keyword>
<dbReference type="HAMAP" id="MF_02215">
    <property type="entry name" value="UbiJ"/>
    <property type="match status" value="1"/>
</dbReference>
<dbReference type="Pfam" id="PF02036">
    <property type="entry name" value="SCP2"/>
    <property type="match status" value="1"/>
</dbReference>
<feature type="coiled-coil region" evidence="2">
    <location>
        <begin position="182"/>
        <end position="209"/>
    </location>
</feature>
<comment type="subcellular location">
    <subcellularLocation>
        <location evidence="1">Cytoplasm</location>
    </subcellularLocation>
</comment>
<comment type="similarity">
    <text evidence="1">Belongs to the UbiJ family.</text>
</comment>
<comment type="pathway">
    <text evidence="1">Cofactor biosynthesis; ubiquinone biosynthesis.</text>
</comment>
<comment type="caution">
    <text evidence="4">The sequence shown here is derived from an EMBL/GenBank/DDBJ whole genome shotgun (WGS) entry which is preliminary data.</text>
</comment>
<evidence type="ECO:0000256" key="1">
    <source>
        <dbReference type="HAMAP-Rule" id="MF_02215"/>
    </source>
</evidence>
<evidence type="ECO:0000313" key="4">
    <source>
        <dbReference type="EMBL" id="PRO67890.1"/>
    </source>
</evidence>
<dbReference type="Proteomes" id="UP000239539">
    <property type="component" value="Unassembled WGS sequence"/>
</dbReference>
<gene>
    <name evidence="1" type="primary">ubiJ</name>
    <name evidence="4" type="ORF">C6Y39_15835</name>
</gene>
<accession>A0ABX5CMK4</accession>
<proteinExistence type="inferred from homology"/>
<keyword evidence="1" id="KW-0963">Cytoplasm</keyword>
<dbReference type="EMBL" id="PVNO01000029">
    <property type="protein sequence ID" value="PRO67890.1"/>
    <property type="molecule type" value="Genomic_DNA"/>
</dbReference>
<dbReference type="PANTHER" id="PTHR38693">
    <property type="entry name" value="UBIQUINONE BIOSYNTHESIS PROTEIN UBIJ"/>
    <property type="match status" value="1"/>
</dbReference>
<evidence type="ECO:0000256" key="2">
    <source>
        <dbReference type="SAM" id="Coils"/>
    </source>
</evidence>
<keyword evidence="5" id="KW-1185">Reference proteome</keyword>